<protein>
    <submittedName>
        <fullName evidence="3">UBC core domain-containing protein</fullName>
    </submittedName>
</protein>
<keyword evidence="2" id="KW-1185">Reference proteome</keyword>
<reference evidence="3" key="1">
    <citation type="submission" date="2016-06" db="UniProtKB">
        <authorList>
            <consortium name="WormBaseParasite"/>
        </authorList>
    </citation>
    <scope>IDENTIFICATION</scope>
</reference>
<evidence type="ECO:0000313" key="1">
    <source>
        <dbReference type="EMBL" id="VDN32239.1"/>
    </source>
</evidence>
<dbReference type="Proteomes" id="UP000271098">
    <property type="component" value="Unassembled WGS sequence"/>
</dbReference>
<evidence type="ECO:0000313" key="2">
    <source>
        <dbReference type="Proteomes" id="UP000271098"/>
    </source>
</evidence>
<accession>A0A183ECI3</accession>
<dbReference type="EMBL" id="UYRT01087157">
    <property type="protein sequence ID" value="VDN32239.1"/>
    <property type="molecule type" value="Genomic_DNA"/>
</dbReference>
<reference evidence="1 2" key="2">
    <citation type="submission" date="2018-11" db="EMBL/GenBank/DDBJ databases">
        <authorList>
            <consortium name="Pathogen Informatics"/>
        </authorList>
    </citation>
    <scope>NUCLEOTIDE SEQUENCE [LARGE SCALE GENOMIC DNA]</scope>
</reference>
<dbReference type="AlphaFoldDB" id="A0A183ECI3"/>
<sequence length="62" mass="6971">MEAHPRCPGPTKALFGQWTKIGDTRIPQEIPSGKLLQTQCNHRTGKSQCMSSIRMIPTIMDF</sequence>
<name>A0A183ECI3_9BILA</name>
<dbReference type="WBParaSite" id="GPUH_0001869901-mRNA-1">
    <property type="protein sequence ID" value="GPUH_0001869901-mRNA-1"/>
    <property type="gene ID" value="GPUH_0001869901"/>
</dbReference>
<proteinExistence type="predicted"/>
<organism evidence="3">
    <name type="scientific">Gongylonema pulchrum</name>
    <dbReference type="NCBI Taxonomy" id="637853"/>
    <lineage>
        <taxon>Eukaryota</taxon>
        <taxon>Metazoa</taxon>
        <taxon>Ecdysozoa</taxon>
        <taxon>Nematoda</taxon>
        <taxon>Chromadorea</taxon>
        <taxon>Rhabditida</taxon>
        <taxon>Spirurina</taxon>
        <taxon>Spiruromorpha</taxon>
        <taxon>Spiruroidea</taxon>
        <taxon>Gongylonematidae</taxon>
        <taxon>Gongylonema</taxon>
    </lineage>
</organism>
<evidence type="ECO:0000313" key="3">
    <source>
        <dbReference type="WBParaSite" id="GPUH_0001869901-mRNA-1"/>
    </source>
</evidence>
<gene>
    <name evidence="1" type="ORF">GPUH_LOCUS18675</name>
</gene>